<name>A0A2N3NEV2_9PEZI</name>
<evidence type="ECO:0000313" key="3">
    <source>
        <dbReference type="Proteomes" id="UP000233524"/>
    </source>
</evidence>
<dbReference type="Proteomes" id="UP000233524">
    <property type="component" value="Unassembled WGS sequence"/>
</dbReference>
<dbReference type="PANTHER" id="PTHR28208">
    <property type="entry name" value="PHOSPHATIDATE PHOSPHATASE APP1"/>
    <property type="match status" value="1"/>
</dbReference>
<dbReference type="InParanoid" id="A0A2N3NEV2"/>
<reference evidence="2 3" key="1">
    <citation type="journal article" date="2017" name="G3 (Bethesda)">
        <title>First Draft Genome Sequence of the Pathogenic Fungus Lomentospora prolificans (Formerly Scedosporium prolificans).</title>
        <authorList>
            <person name="Luo R."/>
            <person name="Zimin A."/>
            <person name="Workman R."/>
            <person name="Fan Y."/>
            <person name="Pertea G."/>
            <person name="Grossman N."/>
            <person name="Wear M.P."/>
            <person name="Jia B."/>
            <person name="Miller H."/>
            <person name="Casadevall A."/>
            <person name="Timp W."/>
            <person name="Zhang S.X."/>
            <person name="Salzberg S.L."/>
        </authorList>
    </citation>
    <scope>NUCLEOTIDE SEQUENCE [LARGE SCALE GENOMIC DNA]</scope>
    <source>
        <strain evidence="2 3">JHH-5317</strain>
    </source>
</reference>
<dbReference type="PANTHER" id="PTHR28208:SF1">
    <property type="entry name" value="FILAMENT ORGANIZATION PROTEIN APP1-LIKE, PUTATIVE (AFU_ORTHOLOGUE AFUA_1G06650)-RELATED"/>
    <property type="match status" value="1"/>
</dbReference>
<evidence type="ECO:0000313" key="2">
    <source>
        <dbReference type="EMBL" id="PKS10892.1"/>
    </source>
</evidence>
<feature type="domain" description="Phosphatidate phosphatase APP1 catalytic" evidence="1">
    <location>
        <begin position="209"/>
        <end position="362"/>
    </location>
</feature>
<protein>
    <recommendedName>
        <fullName evidence="1">Phosphatidate phosphatase APP1 catalytic domain-containing protein</fullName>
    </recommendedName>
</protein>
<dbReference type="GO" id="GO:0030479">
    <property type="term" value="C:actin cortical patch"/>
    <property type="evidence" value="ECO:0007669"/>
    <property type="project" value="TreeGrafter"/>
</dbReference>
<dbReference type="VEuPathDB" id="FungiDB:jhhlp_002650"/>
<comment type="caution">
    <text evidence="2">The sequence shown here is derived from an EMBL/GenBank/DDBJ whole genome shotgun (WGS) entry which is preliminary data.</text>
</comment>
<dbReference type="STRING" id="41688.A0A2N3NEV2"/>
<accession>A0A2N3NEV2</accession>
<dbReference type="GO" id="GO:0008195">
    <property type="term" value="F:phosphatidate phosphatase activity"/>
    <property type="evidence" value="ECO:0007669"/>
    <property type="project" value="InterPro"/>
</dbReference>
<organism evidence="2 3">
    <name type="scientific">Lomentospora prolificans</name>
    <dbReference type="NCBI Taxonomy" id="41688"/>
    <lineage>
        <taxon>Eukaryota</taxon>
        <taxon>Fungi</taxon>
        <taxon>Dikarya</taxon>
        <taxon>Ascomycota</taxon>
        <taxon>Pezizomycotina</taxon>
        <taxon>Sordariomycetes</taxon>
        <taxon>Hypocreomycetidae</taxon>
        <taxon>Microascales</taxon>
        <taxon>Microascaceae</taxon>
        <taxon>Lomentospora</taxon>
    </lineage>
</organism>
<dbReference type="Pfam" id="PF09949">
    <property type="entry name" value="APP1_cat"/>
    <property type="match status" value="1"/>
</dbReference>
<proteinExistence type="predicted"/>
<evidence type="ECO:0000259" key="1">
    <source>
        <dbReference type="Pfam" id="PF09949"/>
    </source>
</evidence>
<dbReference type="InterPro" id="IPR052935">
    <property type="entry name" value="Mg2+_PAP"/>
</dbReference>
<dbReference type="OrthoDB" id="414243at2759"/>
<dbReference type="AlphaFoldDB" id="A0A2N3NEV2"/>
<gene>
    <name evidence="2" type="ORF">jhhlp_002650</name>
</gene>
<sequence length="412" mass="46130">MASSAARSDSWAAKLSADEMQIKARKARKFEETEAALPILKITSLSTQLINVQGILAHLGNKNPLARQVTKDDVVWMLDNVAFKPGRFNSWQAEFVTAVFERESKERLVDLVGAIARIIGLADEAHEFATLEERLLPFVWDLRPGRRLAAAHGEKRLALGPTGPNGIASDLVKLPAGKPGALAKTNASVPQGVTGILSSWTYFAEPEGWSVISDVDDTIKVTLTNDPIGILRETFINTPRPIRGMPELYATLKGMLPQDTPWFYLSASPYNLYPFLREFRNQYYPPGAILLREVSWRTIAGLLTALTTGTEKYKSERLDRIHSWFPKRKMILVGDSTQSDPEAYGELYRLYPGWVKCILIRKATDISSVGIEEKNAPERFDVAFKGIPKEVWYVFNEPEECHQVLQNVISRG</sequence>
<keyword evidence="3" id="KW-1185">Reference proteome</keyword>
<dbReference type="EMBL" id="NLAX01000008">
    <property type="protein sequence ID" value="PKS10892.1"/>
    <property type="molecule type" value="Genomic_DNA"/>
</dbReference>
<dbReference type="InterPro" id="IPR019236">
    <property type="entry name" value="APP1_cat"/>
</dbReference>